<accession>A0A2S0US54</accession>
<gene>
    <name evidence="1" type="ORF">HYN69_18760</name>
</gene>
<dbReference type="SUPFAM" id="SSF55811">
    <property type="entry name" value="Nudix"/>
    <property type="match status" value="1"/>
</dbReference>
<dbReference type="Gene3D" id="3.90.79.10">
    <property type="entry name" value="Nucleoside Triphosphate Pyrophosphohydrolase"/>
    <property type="match status" value="1"/>
</dbReference>
<evidence type="ECO:0000313" key="1">
    <source>
        <dbReference type="EMBL" id="AWB50641.1"/>
    </source>
</evidence>
<evidence type="ECO:0000313" key="2">
    <source>
        <dbReference type="Proteomes" id="UP000244496"/>
    </source>
</evidence>
<proteinExistence type="predicted"/>
<dbReference type="KEGG" id="geh:HYN69_18760"/>
<geneLocation type="plasmid" evidence="1">
    <name>unnamed1</name>
</geneLocation>
<sequence length="111" mass="11942">MLVSDAAGGGFAIPMGWPKRNRTDAEAAALEAAEEAGAVGEVAPQPIGKFFYWKELAVGRVRIEAAVYPLRVQRLRARWKAEGATERVWVPAGEAAELVRDPDLAALIEGL</sequence>
<dbReference type="GO" id="GO:0016787">
    <property type="term" value="F:hydrolase activity"/>
    <property type="evidence" value="ECO:0007669"/>
    <property type="project" value="UniProtKB-KW"/>
</dbReference>
<dbReference type="EMBL" id="CP028919">
    <property type="protein sequence ID" value="AWB50641.1"/>
    <property type="molecule type" value="Genomic_DNA"/>
</dbReference>
<keyword evidence="1" id="KW-0378">Hydrolase</keyword>
<protein>
    <submittedName>
        <fullName evidence="1">NUDIX hydrolase</fullName>
    </submittedName>
</protein>
<keyword evidence="2" id="KW-1185">Reference proteome</keyword>
<dbReference type="Proteomes" id="UP000244496">
    <property type="component" value="Plasmid unnamed1"/>
</dbReference>
<name>A0A2S0US54_9RHOB</name>
<dbReference type="AlphaFoldDB" id="A0A2S0US54"/>
<organism evidence="1 2">
    <name type="scientific">Paragemmobacter aquarius</name>
    <dbReference type="NCBI Taxonomy" id="2169400"/>
    <lineage>
        <taxon>Bacteria</taxon>
        <taxon>Pseudomonadati</taxon>
        <taxon>Pseudomonadota</taxon>
        <taxon>Alphaproteobacteria</taxon>
        <taxon>Rhodobacterales</taxon>
        <taxon>Paracoccaceae</taxon>
        <taxon>Paragemmobacter</taxon>
    </lineage>
</organism>
<dbReference type="InterPro" id="IPR015797">
    <property type="entry name" value="NUDIX_hydrolase-like_dom_sf"/>
</dbReference>
<keyword evidence="1" id="KW-0614">Plasmid</keyword>
<reference evidence="1 2" key="1">
    <citation type="submission" date="2018-04" db="EMBL/GenBank/DDBJ databases">
        <title>Genome sequencing of Gemmobacter.</title>
        <authorList>
            <person name="Yi H."/>
            <person name="Baek M.-G."/>
        </authorList>
    </citation>
    <scope>NUCLEOTIDE SEQUENCE [LARGE SCALE GENOMIC DNA]</scope>
    <source>
        <strain evidence="1 2">HYN0069</strain>
        <plasmid evidence="2">Plasmid unnamed1</plasmid>
    </source>
</reference>